<dbReference type="Gramene" id="Psat04G0339000-T1">
    <property type="protein sequence ID" value="KAI5419195.1"/>
    <property type="gene ID" value="KIW84_043390"/>
</dbReference>
<comment type="caution">
    <text evidence="2">The sequence shown here is derived from an EMBL/GenBank/DDBJ whole genome shotgun (WGS) entry which is preliminary data.</text>
</comment>
<evidence type="ECO:0000256" key="1">
    <source>
        <dbReference type="SAM" id="MobiDB-lite"/>
    </source>
</evidence>
<dbReference type="EMBL" id="JAMSHJ010000004">
    <property type="protein sequence ID" value="KAI5419195.1"/>
    <property type="molecule type" value="Genomic_DNA"/>
</dbReference>
<organism evidence="2 3">
    <name type="scientific">Pisum sativum</name>
    <name type="common">Garden pea</name>
    <name type="synonym">Lathyrus oleraceus</name>
    <dbReference type="NCBI Taxonomy" id="3888"/>
    <lineage>
        <taxon>Eukaryota</taxon>
        <taxon>Viridiplantae</taxon>
        <taxon>Streptophyta</taxon>
        <taxon>Embryophyta</taxon>
        <taxon>Tracheophyta</taxon>
        <taxon>Spermatophyta</taxon>
        <taxon>Magnoliopsida</taxon>
        <taxon>eudicotyledons</taxon>
        <taxon>Gunneridae</taxon>
        <taxon>Pentapetalae</taxon>
        <taxon>rosids</taxon>
        <taxon>fabids</taxon>
        <taxon>Fabales</taxon>
        <taxon>Fabaceae</taxon>
        <taxon>Papilionoideae</taxon>
        <taxon>50 kb inversion clade</taxon>
        <taxon>NPAAA clade</taxon>
        <taxon>Hologalegina</taxon>
        <taxon>IRL clade</taxon>
        <taxon>Fabeae</taxon>
        <taxon>Lathyrus</taxon>
    </lineage>
</organism>
<dbReference type="AlphaFoldDB" id="A0A9D5AUN0"/>
<dbReference type="Proteomes" id="UP001058974">
    <property type="component" value="Chromosome 4"/>
</dbReference>
<evidence type="ECO:0000313" key="3">
    <source>
        <dbReference type="Proteomes" id="UP001058974"/>
    </source>
</evidence>
<keyword evidence="3" id="KW-1185">Reference proteome</keyword>
<name>A0A9D5AUN0_PEA</name>
<feature type="region of interest" description="Disordered" evidence="1">
    <location>
        <begin position="49"/>
        <end position="77"/>
    </location>
</feature>
<reference evidence="2 3" key="1">
    <citation type="journal article" date="2022" name="Nat. Genet.">
        <title>Improved pea reference genome and pan-genome highlight genomic features and evolutionary characteristics.</title>
        <authorList>
            <person name="Yang T."/>
            <person name="Liu R."/>
            <person name="Luo Y."/>
            <person name="Hu S."/>
            <person name="Wang D."/>
            <person name="Wang C."/>
            <person name="Pandey M.K."/>
            <person name="Ge S."/>
            <person name="Xu Q."/>
            <person name="Li N."/>
            <person name="Li G."/>
            <person name="Huang Y."/>
            <person name="Saxena R.K."/>
            <person name="Ji Y."/>
            <person name="Li M."/>
            <person name="Yan X."/>
            <person name="He Y."/>
            <person name="Liu Y."/>
            <person name="Wang X."/>
            <person name="Xiang C."/>
            <person name="Varshney R.K."/>
            <person name="Ding H."/>
            <person name="Gao S."/>
            <person name="Zong X."/>
        </authorList>
    </citation>
    <scope>NUCLEOTIDE SEQUENCE [LARGE SCALE GENOMIC DNA]</scope>
    <source>
        <strain evidence="2 3">cv. Zhongwan 6</strain>
    </source>
</reference>
<sequence>MFVPYVLISHAWDAPKSLQAMFIPSTEALDTSYFMSRYIWNPEDEHCAGGSDFDDITESYSSGSGSHPSEDDECSFR</sequence>
<proteinExistence type="predicted"/>
<evidence type="ECO:0000313" key="2">
    <source>
        <dbReference type="EMBL" id="KAI5419195.1"/>
    </source>
</evidence>
<accession>A0A9D5AUN0</accession>
<gene>
    <name evidence="2" type="ORF">KIW84_043390</name>
</gene>
<protein>
    <submittedName>
        <fullName evidence="2">Uncharacterized protein</fullName>
    </submittedName>
</protein>